<dbReference type="EMBL" id="VSWD01000008">
    <property type="protein sequence ID" value="KAK3094451.1"/>
    <property type="molecule type" value="Genomic_DNA"/>
</dbReference>
<feature type="region of interest" description="Disordered" evidence="1">
    <location>
        <begin position="1"/>
        <end position="36"/>
    </location>
</feature>
<sequence>MADSSNGDASVRMRHGSGSPDRSQRRRHSSAEKMRQKIETARLSLQNLEPLRNNRICVYKGFRIYVVNAMKLIAGILNNCSMVQWFICLDSLDSSA</sequence>
<accession>A0AA88Y518</accession>
<evidence type="ECO:0000313" key="3">
    <source>
        <dbReference type="Proteomes" id="UP001186944"/>
    </source>
</evidence>
<organism evidence="2 3">
    <name type="scientific">Pinctada imbricata</name>
    <name type="common">Atlantic pearl-oyster</name>
    <name type="synonym">Pinctada martensii</name>
    <dbReference type="NCBI Taxonomy" id="66713"/>
    <lineage>
        <taxon>Eukaryota</taxon>
        <taxon>Metazoa</taxon>
        <taxon>Spiralia</taxon>
        <taxon>Lophotrochozoa</taxon>
        <taxon>Mollusca</taxon>
        <taxon>Bivalvia</taxon>
        <taxon>Autobranchia</taxon>
        <taxon>Pteriomorphia</taxon>
        <taxon>Pterioida</taxon>
        <taxon>Pterioidea</taxon>
        <taxon>Pteriidae</taxon>
        <taxon>Pinctada</taxon>
    </lineage>
</organism>
<keyword evidence="3" id="KW-1185">Reference proteome</keyword>
<proteinExistence type="predicted"/>
<evidence type="ECO:0000313" key="2">
    <source>
        <dbReference type="EMBL" id="KAK3094451.1"/>
    </source>
</evidence>
<name>A0AA88Y518_PINIB</name>
<evidence type="ECO:0000256" key="1">
    <source>
        <dbReference type="SAM" id="MobiDB-lite"/>
    </source>
</evidence>
<gene>
    <name evidence="2" type="ORF">FSP39_001878</name>
</gene>
<reference evidence="2" key="1">
    <citation type="submission" date="2019-08" db="EMBL/GenBank/DDBJ databases">
        <title>The improved chromosome-level genome for the pearl oyster Pinctada fucata martensii using PacBio sequencing and Hi-C.</title>
        <authorList>
            <person name="Zheng Z."/>
        </authorList>
    </citation>
    <scope>NUCLEOTIDE SEQUENCE</scope>
    <source>
        <strain evidence="2">ZZ-2019</strain>
        <tissue evidence="2">Adductor muscle</tissue>
    </source>
</reference>
<comment type="caution">
    <text evidence="2">The sequence shown here is derived from an EMBL/GenBank/DDBJ whole genome shotgun (WGS) entry which is preliminary data.</text>
</comment>
<protein>
    <submittedName>
        <fullName evidence="2">Uncharacterized protein</fullName>
    </submittedName>
</protein>
<dbReference type="Proteomes" id="UP001186944">
    <property type="component" value="Unassembled WGS sequence"/>
</dbReference>
<dbReference type="AlphaFoldDB" id="A0AA88Y518"/>